<name>A0A0G4HVJ9_9ALVE</name>
<evidence type="ECO:0000313" key="3">
    <source>
        <dbReference type="EMBL" id="CEM48401.1"/>
    </source>
</evidence>
<dbReference type="InterPro" id="IPR002591">
    <property type="entry name" value="Phosphodiest/P_Trfase"/>
</dbReference>
<dbReference type="PANTHER" id="PTHR10151:SF120">
    <property type="entry name" value="BIS(5'-ADENOSYL)-TRIPHOSPHATASE"/>
    <property type="match status" value="1"/>
</dbReference>
<feature type="compositionally biased region" description="Low complexity" evidence="1">
    <location>
        <begin position="359"/>
        <end position="374"/>
    </location>
</feature>
<protein>
    <recommendedName>
        <fullName evidence="4">Metalloenzyme domain-containing protein</fullName>
    </recommendedName>
</protein>
<dbReference type="InterPro" id="IPR017850">
    <property type="entry name" value="Alkaline_phosphatase_core_sf"/>
</dbReference>
<proteinExistence type="predicted"/>
<reference evidence="3" key="1">
    <citation type="submission" date="2014-11" db="EMBL/GenBank/DDBJ databases">
        <authorList>
            <person name="Otto D Thomas"/>
            <person name="Naeem Raeece"/>
        </authorList>
    </citation>
    <scope>NUCLEOTIDE SEQUENCE</scope>
</reference>
<keyword evidence="2" id="KW-0732">Signal</keyword>
<feature type="signal peptide" evidence="2">
    <location>
        <begin position="1"/>
        <end position="29"/>
    </location>
</feature>
<accession>A0A0G4HVJ9</accession>
<dbReference type="AlphaFoldDB" id="A0A0G4HVJ9"/>
<evidence type="ECO:0000256" key="1">
    <source>
        <dbReference type="SAM" id="MobiDB-lite"/>
    </source>
</evidence>
<feature type="region of interest" description="Disordered" evidence="1">
    <location>
        <begin position="340"/>
        <end position="389"/>
    </location>
</feature>
<gene>
    <name evidence="3" type="ORF">Cvel_8823</name>
</gene>
<feature type="compositionally biased region" description="Basic and acidic residues" evidence="1">
    <location>
        <begin position="376"/>
        <end position="389"/>
    </location>
</feature>
<dbReference type="PANTHER" id="PTHR10151">
    <property type="entry name" value="ECTONUCLEOTIDE PYROPHOSPHATASE/PHOSPHODIESTERASE"/>
    <property type="match status" value="1"/>
</dbReference>
<dbReference type="SUPFAM" id="SSF53649">
    <property type="entry name" value="Alkaline phosphatase-like"/>
    <property type="match status" value="1"/>
</dbReference>
<dbReference type="Pfam" id="PF01663">
    <property type="entry name" value="Phosphodiest"/>
    <property type="match status" value="1"/>
</dbReference>
<dbReference type="EMBL" id="CDMZ01004019">
    <property type="protein sequence ID" value="CEM48401.1"/>
    <property type="molecule type" value="Genomic_DNA"/>
</dbReference>
<dbReference type="VEuPathDB" id="CryptoDB:Cvel_8823"/>
<organism evidence="3">
    <name type="scientific">Chromera velia CCMP2878</name>
    <dbReference type="NCBI Taxonomy" id="1169474"/>
    <lineage>
        <taxon>Eukaryota</taxon>
        <taxon>Sar</taxon>
        <taxon>Alveolata</taxon>
        <taxon>Colpodellida</taxon>
        <taxon>Chromeraceae</taxon>
        <taxon>Chromera</taxon>
    </lineage>
</organism>
<feature type="compositionally biased region" description="Basic and acidic residues" evidence="1">
    <location>
        <begin position="344"/>
        <end position="357"/>
    </location>
</feature>
<dbReference type="CDD" id="cd00016">
    <property type="entry name" value="ALP_like"/>
    <property type="match status" value="1"/>
</dbReference>
<feature type="chain" id="PRO_5005192422" description="Metalloenzyme domain-containing protein" evidence="2">
    <location>
        <begin position="30"/>
        <end position="389"/>
    </location>
</feature>
<feature type="region of interest" description="Disordered" evidence="1">
    <location>
        <begin position="113"/>
        <end position="136"/>
    </location>
</feature>
<dbReference type="GO" id="GO:0016787">
    <property type="term" value="F:hydrolase activity"/>
    <property type="evidence" value="ECO:0007669"/>
    <property type="project" value="UniProtKB-ARBA"/>
</dbReference>
<sequence length="389" mass="42945">MSEGSRLRFIWSGMRWVVFFASAAGVVRAVRNDLDNFLGSDKGWNTPKHVMYIGIDGFGGEYMRNASGEIPSLSELCKNGSVTFEMRDQMPSVSAPNWATILTGLDPVLSGIQDNDWAPDSRHTDPDLGQTGLPPVSGKGAIPESIFDMIRREQTQRTIRVAHNWDWIKFMCGENNCDDRFRGDDDAVAAKVSEWVGAIGEDERTFTFVHFDEVDGVGHSSYWGSDKYYEAVRGRDKNVQTIVTALSARGFLGDSLIVVTADHGGFGSGHGGFRLSDMNVPAVFVGPGVKKGFKFGEGGNIQRTNNRDLVPTILKLMGIARGRYMTGRVLEEIFVVGDGPENEMETHKEETEKEKQRAKSSPPFTSSSSIISESSGEEREELRVLRRAS</sequence>
<dbReference type="Gene3D" id="3.40.720.10">
    <property type="entry name" value="Alkaline Phosphatase, subunit A"/>
    <property type="match status" value="2"/>
</dbReference>
<evidence type="ECO:0000256" key="2">
    <source>
        <dbReference type="SAM" id="SignalP"/>
    </source>
</evidence>
<evidence type="ECO:0008006" key="4">
    <source>
        <dbReference type="Google" id="ProtNLM"/>
    </source>
</evidence>